<name>A0A8H7PJX6_MORIS</name>
<proteinExistence type="predicted"/>
<dbReference type="AlphaFoldDB" id="A0A8H7PJX6"/>
<sequence>MVKRLDQLPLVDHKVDPRLEDRYRRRLHSPQSLAPNMRSRRIQLGALGLSAVLTGYIVLFADFGPEDHCFSPVRRWFNIKRHSFWSLGDRERQDLKEQGRL</sequence>
<organism evidence="2 3">
    <name type="scientific">Mortierella isabellina</name>
    <name type="common">Filamentous fungus</name>
    <name type="synonym">Umbelopsis isabellina</name>
    <dbReference type="NCBI Taxonomy" id="91625"/>
    <lineage>
        <taxon>Eukaryota</taxon>
        <taxon>Fungi</taxon>
        <taxon>Fungi incertae sedis</taxon>
        <taxon>Mucoromycota</taxon>
        <taxon>Mucoromycotina</taxon>
        <taxon>Umbelopsidomycetes</taxon>
        <taxon>Umbelopsidales</taxon>
        <taxon>Umbelopsidaceae</taxon>
        <taxon>Umbelopsis</taxon>
    </lineage>
</organism>
<dbReference type="Proteomes" id="UP000654370">
    <property type="component" value="Unassembled WGS sequence"/>
</dbReference>
<evidence type="ECO:0000313" key="2">
    <source>
        <dbReference type="EMBL" id="KAG2175499.1"/>
    </source>
</evidence>
<reference evidence="2" key="1">
    <citation type="submission" date="2020-12" db="EMBL/GenBank/DDBJ databases">
        <title>Metabolic potential, ecology and presence of endohyphal bacteria is reflected in genomic diversity of Mucoromycotina.</title>
        <authorList>
            <person name="Muszewska A."/>
            <person name="Okrasinska A."/>
            <person name="Steczkiewicz K."/>
            <person name="Drgas O."/>
            <person name="Orlowska M."/>
            <person name="Perlinska-Lenart U."/>
            <person name="Aleksandrzak-Piekarczyk T."/>
            <person name="Szatraj K."/>
            <person name="Zielenkiewicz U."/>
            <person name="Pilsyk S."/>
            <person name="Malc E."/>
            <person name="Mieczkowski P."/>
            <person name="Kruszewska J.S."/>
            <person name="Biernat P."/>
            <person name="Pawlowska J."/>
        </authorList>
    </citation>
    <scope>NUCLEOTIDE SEQUENCE</scope>
    <source>
        <strain evidence="2">WA0000067209</strain>
    </source>
</reference>
<protein>
    <submittedName>
        <fullName evidence="2">Uncharacterized protein</fullName>
    </submittedName>
</protein>
<evidence type="ECO:0000313" key="3">
    <source>
        <dbReference type="Proteomes" id="UP000654370"/>
    </source>
</evidence>
<accession>A0A8H7PJX6</accession>
<keyword evidence="1" id="KW-0472">Membrane</keyword>
<keyword evidence="3" id="KW-1185">Reference proteome</keyword>
<comment type="caution">
    <text evidence="2">The sequence shown here is derived from an EMBL/GenBank/DDBJ whole genome shotgun (WGS) entry which is preliminary data.</text>
</comment>
<dbReference type="EMBL" id="JAEPQZ010000011">
    <property type="protein sequence ID" value="KAG2175499.1"/>
    <property type="molecule type" value="Genomic_DNA"/>
</dbReference>
<keyword evidence="1" id="KW-1133">Transmembrane helix</keyword>
<evidence type="ECO:0000256" key="1">
    <source>
        <dbReference type="SAM" id="Phobius"/>
    </source>
</evidence>
<feature type="transmembrane region" description="Helical" evidence="1">
    <location>
        <begin position="42"/>
        <end position="61"/>
    </location>
</feature>
<keyword evidence="1" id="KW-0812">Transmembrane</keyword>
<gene>
    <name evidence="2" type="ORF">INT43_001146</name>
</gene>
<dbReference type="OrthoDB" id="192748at2759"/>